<sequence>MQRNSLNPQSLRFNLFCIFIVIYEIFSITTTFLPPLIGIFFTYLVILKDEIDRTLGTKDKRWYLSFAFLIFAEQLNGFEFCSVVLAWIFFYYFMNDWLKTNIKWRKLLITIYIFSGYIFTLAMSNIVLYVLNQPRMKLDYEYLLYAIIESLIALVIFRGRIL</sequence>
<dbReference type="KEGG" id="clx:CLAN_1044"/>
<accession>A0A1X9SNG3</accession>
<name>A0A1X9SNG3_9BACT</name>
<feature type="transmembrane region" description="Helical" evidence="1">
    <location>
        <begin position="66"/>
        <end position="94"/>
    </location>
</feature>
<evidence type="ECO:0000313" key="3">
    <source>
        <dbReference type="Proteomes" id="UP000202031"/>
    </source>
</evidence>
<keyword evidence="1" id="KW-0812">Transmembrane</keyword>
<dbReference type="AlphaFoldDB" id="A0A1X9SNG3"/>
<feature type="transmembrane region" description="Helical" evidence="1">
    <location>
        <begin position="13"/>
        <end position="46"/>
    </location>
</feature>
<keyword evidence="1" id="KW-1133">Transmembrane helix</keyword>
<reference evidence="3" key="1">
    <citation type="journal article" date="2017" name="Genome Biol. Evol.">
        <title>Comparative Genomic Analysis Identifies a Campylobacter Clade Deficient in Selenium Metabolism.</title>
        <authorList>
            <person name="Miller W.G."/>
            <person name="Yee E."/>
            <person name="Lopes B.S."/>
            <person name="Chapman M.H."/>
            <person name="Huynh S."/>
            <person name="Bono J.L."/>
            <person name="Parker C.T."/>
            <person name="Strachan N.J.C."/>
            <person name="Forbes K.J."/>
        </authorList>
    </citation>
    <scope>NUCLEOTIDE SEQUENCE [LARGE SCALE GENOMIC DNA]</scope>
    <source>
        <strain evidence="3">NCTC 13004</strain>
    </source>
</reference>
<dbReference type="RefSeq" id="WP_096015720.1">
    <property type="nucleotide sequence ID" value="NZ_CP015578.1"/>
</dbReference>
<gene>
    <name evidence="2" type="ORF">CLAN_1044</name>
</gene>
<evidence type="ECO:0000256" key="1">
    <source>
        <dbReference type="SAM" id="Phobius"/>
    </source>
</evidence>
<evidence type="ECO:0000313" key="2">
    <source>
        <dbReference type="EMBL" id="ARQ97779.1"/>
    </source>
</evidence>
<feature type="transmembrane region" description="Helical" evidence="1">
    <location>
        <begin position="106"/>
        <end position="130"/>
    </location>
</feature>
<protein>
    <submittedName>
        <fullName evidence="2">Putative membrane protein</fullName>
    </submittedName>
</protein>
<organism evidence="2 3">
    <name type="scientific">Campylobacter lanienae NCTC 13004</name>
    <dbReference type="NCBI Taxonomy" id="1031753"/>
    <lineage>
        <taxon>Bacteria</taxon>
        <taxon>Pseudomonadati</taxon>
        <taxon>Campylobacterota</taxon>
        <taxon>Epsilonproteobacteria</taxon>
        <taxon>Campylobacterales</taxon>
        <taxon>Campylobacteraceae</taxon>
        <taxon>Campylobacter</taxon>
    </lineage>
</organism>
<reference evidence="3" key="2">
    <citation type="journal article" date="2017" name="Genome Biol. Evol.">
        <title>Comparative genomic analysis identifies a Campylobacter clade deficient in selenium metabolism.</title>
        <authorList>
            <person name="Miller W.G."/>
            <person name="Yee E."/>
            <person name="Lopes B.S."/>
            <person name="Chapman M.H."/>
            <person name="Huynh S."/>
            <person name="Bono J.L."/>
            <person name="Parker C.T."/>
            <person name="Strachan N.J.C."/>
            <person name="Forbes K.J."/>
        </authorList>
    </citation>
    <scope>NUCLEOTIDE SEQUENCE [LARGE SCALE GENOMIC DNA]</scope>
    <source>
        <strain evidence="3">NCTC 13004</strain>
    </source>
</reference>
<dbReference type="EMBL" id="CP015578">
    <property type="protein sequence ID" value="ARQ97779.1"/>
    <property type="molecule type" value="Genomic_DNA"/>
</dbReference>
<keyword evidence="1" id="KW-0472">Membrane</keyword>
<dbReference type="GeneID" id="46921515"/>
<feature type="transmembrane region" description="Helical" evidence="1">
    <location>
        <begin position="142"/>
        <end position="161"/>
    </location>
</feature>
<dbReference type="Proteomes" id="UP000202031">
    <property type="component" value="Chromosome"/>
</dbReference>
<proteinExistence type="predicted"/>